<name>A0A2X2CXG6_PSELU</name>
<evidence type="ECO:0000256" key="1">
    <source>
        <dbReference type="SAM" id="Phobius"/>
    </source>
</evidence>
<keyword evidence="6" id="KW-1185">Reference proteome</keyword>
<reference evidence="3 6" key="2">
    <citation type="submission" date="2020-10" db="EMBL/GenBank/DDBJ databases">
        <title>Genome sequences of Pseudomonas isolates.</title>
        <authorList>
            <person name="Wessels L."/>
            <person name="Reich F."/>
            <person name="Hammerl J."/>
        </authorList>
    </citation>
    <scope>NUCLEOTIDE SEQUENCE [LARGE SCALE GENOMIC DNA]</scope>
    <source>
        <strain evidence="3 6">20-MO00624-0</strain>
    </source>
</reference>
<feature type="domain" description="Phospholipid/glycerol acyltransferase" evidence="2">
    <location>
        <begin position="89"/>
        <end position="231"/>
    </location>
</feature>
<evidence type="ECO:0000259" key="2">
    <source>
        <dbReference type="SMART" id="SM00563"/>
    </source>
</evidence>
<dbReference type="PANTHER" id="PTHR10983">
    <property type="entry name" value="1-ACYLGLYCEROL-3-PHOSPHATE ACYLTRANSFERASE-RELATED"/>
    <property type="match status" value="1"/>
</dbReference>
<dbReference type="NCBIfam" id="NF010621">
    <property type="entry name" value="PRK14014.1"/>
    <property type="match status" value="1"/>
</dbReference>
<gene>
    <name evidence="4" type="primary">yihG_1</name>
    <name evidence="3" type="ORF">IRZ65_14585</name>
    <name evidence="4" type="ORF">NCTC11842_03829</name>
</gene>
<reference evidence="4 5" key="1">
    <citation type="submission" date="2018-06" db="EMBL/GenBank/DDBJ databases">
        <authorList>
            <consortium name="Pathogen Informatics"/>
            <person name="Doyle S."/>
        </authorList>
    </citation>
    <scope>NUCLEOTIDE SEQUENCE [LARGE SCALE GENOMIC DNA]</scope>
    <source>
        <strain evidence="4 5">NCTC11842</strain>
    </source>
</reference>
<dbReference type="Proteomes" id="UP000626180">
    <property type="component" value="Unassembled WGS sequence"/>
</dbReference>
<accession>A0A2X2CXG6</accession>
<keyword evidence="1" id="KW-0812">Transmembrane</keyword>
<sequence>MLHYLPSLVRGLVGGLLLAANTLFWCWPLFAVTLLKLCLPFPTAQRLSRRLMNAIHEAWISGNHLWIRLTGRIHWDVRGLASLDYKHSYLVTSNHQSWVDIFALQYLMNRHIRPLKFFLKQELIWVPVIGLCWWALDFPFMKRYSKAYLARHPEKRGKDLETTRRACARFRDTAVGIFNFLEGTRFTQAKHDAQRAPYRHLLSPRAGGIAFVLDAMGEQLHSLVNVTIHYPNGTPSLWDLLSGRIAAIVVRVEEIAIPAAFLGKSYDLDSEYRAAFQAWVNQLWTAKDELLERLHQEYPPKHYLHAGKR</sequence>
<keyword evidence="1" id="KW-1133">Transmembrane helix</keyword>
<dbReference type="GO" id="GO:0016746">
    <property type="term" value="F:acyltransferase activity"/>
    <property type="evidence" value="ECO:0007669"/>
    <property type="project" value="UniProtKB-KW"/>
</dbReference>
<dbReference type="Pfam" id="PF01553">
    <property type="entry name" value="Acyltransferase"/>
    <property type="match status" value="1"/>
</dbReference>
<keyword evidence="1" id="KW-0472">Membrane</keyword>
<dbReference type="GeneID" id="300265822"/>
<evidence type="ECO:0000313" key="5">
    <source>
        <dbReference type="Proteomes" id="UP000250443"/>
    </source>
</evidence>
<dbReference type="EMBL" id="JADMCD010000007">
    <property type="protein sequence ID" value="MBF8641911.1"/>
    <property type="molecule type" value="Genomic_DNA"/>
</dbReference>
<evidence type="ECO:0000313" key="4">
    <source>
        <dbReference type="EMBL" id="SPZ11583.1"/>
    </source>
</evidence>
<dbReference type="AlphaFoldDB" id="A0A2X2CXG6"/>
<proteinExistence type="predicted"/>
<protein>
    <submittedName>
        <fullName evidence="3 4">Acyltransferase</fullName>
        <ecNumber evidence="4">2.3.-.-</ecNumber>
    </submittedName>
</protein>
<dbReference type="EC" id="2.3.-.-" evidence="4"/>
<dbReference type="SUPFAM" id="SSF69593">
    <property type="entry name" value="Glycerol-3-phosphate (1)-acyltransferase"/>
    <property type="match status" value="1"/>
</dbReference>
<keyword evidence="4" id="KW-0012">Acyltransferase</keyword>
<evidence type="ECO:0000313" key="3">
    <source>
        <dbReference type="EMBL" id="MBF8641911.1"/>
    </source>
</evidence>
<dbReference type="CDD" id="cd07990">
    <property type="entry name" value="LPLAT_LCLAT1-like"/>
    <property type="match status" value="1"/>
</dbReference>
<organism evidence="4 5">
    <name type="scientific">Pseudomonas luteola</name>
    <dbReference type="NCBI Taxonomy" id="47886"/>
    <lineage>
        <taxon>Bacteria</taxon>
        <taxon>Pseudomonadati</taxon>
        <taxon>Pseudomonadota</taxon>
        <taxon>Gammaproteobacteria</taxon>
        <taxon>Pseudomonadales</taxon>
        <taxon>Pseudomonadaceae</taxon>
        <taxon>Pseudomonas</taxon>
    </lineage>
</organism>
<feature type="transmembrane region" description="Helical" evidence="1">
    <location>
        <begin position="12"/>
        <end position="39"/>
    </location>
</feature>
<dbReference type="InterPro" id="IPR002123">
    <property type="entry name" value="Plipid/glycerol_acylTrfase"/>
</dbReference>
<keyword evidence="4" id="KW-0808">Transferase</keyword>
<dbReference type="RefSeq" id="WP_010795589.1">
    <property type="nucleotide sequence ID" value="NZ_CP053063.1"/>
</dbReference>
<dbReference type="Proteomes" id="UP000250443">
    <property type="component" value="Unassembled WGS sequence"/>
</dbReference>
<dbReference type="EMBL" id="UAUF01000014">
    <property type="protein sequence ID" value="SPZ11583.1"/>
    <property type="molecule type" value="Genomic_DNA"/>
</dbReference>
<evidence type="ECO:0000313" key="6">
    <source>
        <dbReference type="Proteomes" id="UP000626180"/>
    </source>
</evidence>
<dbReference type="PANTHER" id="PTHR10983:SF16">
    <property type="entry name" value="LYSOCARDIOLIPIN ACYLTRANSFERASE 1"/>
    <property type="match status" value="1"/>
</dbReference>
<dbReference type="SMART" id="SM00563">
    <property type="entry name" value="PlsC"/>
    <property type="match status" value="1"/>
</dbReference>